<protein>
    <submittedName>
        <fullName evidence="5">BamA/TamA family outer membrane protein</fullName>
    </submittedName>
</protein>
<dbReference type="RefSeq" id="WP_250724787.1">
    <property type="nucleotide sequence ID" value="NZ_CP098400.1"/>
</dbReference>
<reference evidence="5" key="2">
    <citation type="submission" date="2022-06" db="EMBL/GenBank/DDBJ databases">
        <title>Xiashengella guii gen. nov. sp. nov., a bacterium isolated form anaerobic digestion tank.</title>
        <authorList>
            <person name="Huang H."/>
        </authorList>
    </citation>
    <scope>NUCLEOTIDE SEQUENCE</scope>
    <source>
        <strain evidence="5">Ai-910</strain>
    </source>
</reference>
<feature type="domain" description="Bacterial surface antigen (D15)" evidence="4">
    <location>
        <begin position="143"/>
        <end position="359"/>
    </location>
</feature>
<evidence type="ECO:0000313" key="6">
    <source>
        <dbReference type="Proteomes" id="UP001056426"/>
    </source>
</evidence>
<feature type="signal peptide" evidence="3">
    <location>
        <begin position="1"/>
        <end position="20"/>
    </location>
</feature>
<keyword evidence="2" id="KW-0472">Membrane</keyword>
<accession>A0A9J6ZSC9</accession>
<feature type="chain" id="PRO_5039917824" evidence="3">
    <location>
        <begin position="21"/>
        <end position="390"/>
    </location>
</feature>
<reference evidence="5" key="1">
    <citation type="submission" date="2022-05" db="EMBL/GenBank/DDBJ databases">
        <authorList>
            <person name="Sun X."/>
        </authorList>
    </citation>
    <scope>NUCLEOTIDE SEQUENCE</scope>
    <source>
        <strain evidence="5">Ai-910</strain>
    </source>
</reference>
<evidence type="ECO:0000313" key="5">
    <source>
        <dbReference type="EMBL" id="URW80510.1"/>
    </source>
</evidence>
<dbReference type="Proteomes" id="UP001056426">
    <property type="component" value="Chromosome"/>
</dbReference>
<organism evidence="5 6">
    <name type="scientific">Xiashengella succiniciproducens</name>
    <dbReference type="NCBI Taxonomy" id="2949635"/>
    <lineage>
        <taxon>Bacteria</taxon>
        <taxon>Pseudomonadati</taxon>
        <taxon>Bacteroidota</taxon>
        <taxon>Bacteroidia</taxon>
        <taxon>Marinilabiliales</taxon>
        <taxon>Marinilabiliaceae</taxon>
        <taxon>Xiashengella</taxon>
    </lineage>
</organism>
<keyword evidence="6" id="KW-1185">Reference proteome</keyword>
<dbReference type="KEGG" id="alkq:M9189_03980"/>
<comment type="subcellular location">
    <subcellularLocation>
        <location evidence="1">Membrane</location>
    </subcellularLocation>
</comment>
<evidence type="ECO:0000256" key="2">
    <source>
        <dbReference type="ARBA" id="ARBA00023136"/>
    </source>
</evidence>
<evidence type="ECO:0000256" key="1">
    <source>
        <dbReference type="ARBA" id="ARBA00004370"/>
    </source>
</evidence>
<dbReference type="Pfam" id="PF01103">
    <property type="entry name" value="Omp85"/>
    <property type="match status" value="1"/>
</dbReference>
<sequence>MRIIKILLALVGLINCAALAAQSEGEARSMLDKLSGFGELVIDQLTFPTEKGVFAIYPSGGYSSRTGLEFGIMPIYSWDNPALPVGIVNTLTSTVQISTKGMIEVSGELEWYLSADRLVRGQLEWLRLNDKYWGLWSAQEIPETEYRSDRIMGELSFFQTFGKGLYAGINAKAGHYNISSVNSQETSGESDSTGGPANSGITSYGADAGTFVAFGPSLLYDSRNHVLAPTRGTYVNTTVTFYDKGFGSDFSFTNYLADFRCFVPLGQSVLGFQGLWEYSNGTVPFFMMPQLGGKERLRGIGHSNRVIDNSVLLVRSEVRRHLWWRIGGVLFAGAGQASGRPELKVGQLIYSGGAGLRFRLLPDEPLNVRLDAAVSSEGFHGIFISLREAF</sequence>
<evidence type="ECO:0000256" key="3">
    <source>
        <dbReference type="SAM" id="SignalP"/>
    </source>
</evidence>
<proteinExistence type="predicted"/>
<dbReference type="GO" id="GO:0019867">
    <property type="term" value="C:outer membrane"/>
    <property type="evidence" value="ECO:0007669"/>
    <property type="project" value="InterPro"/>
</dbReference>
<dbReference type="Gene3D" id="2.40.160.50">
    <property type="entry name" value="membrane protein fhac: a member of the omp85/tpsb transporter family"/>
    <property type="match status" value="1"/>
</dbReference>
<dbReference type="InterPro" id="IPR000184">
    <property type="entry name" value="Bac_surfAg_D15"/>
</dbReference>
<keyword evidence="3" id="KW-0732">Signal</keyword>
<evidence type="ECO:0000259" key="4">
    <source>
        <dbReference type="Pfam" id="PF01103"/>
    </source>
</evidence>
<gene>
    <name evidence="5" type="ORF">M9189_03980</name>
</gene>
<name>A0A9J6ZSC9_9BACT</name>
<dbReference type="EMBL" id="CP098400">
    <property type="protein sequence ID" value="URW80510.1"/>
    <property type="molecule type" value="Genomic_DNA"/>
</dbReference>
<dbReference type="AlphaFoldDB" id="A0A9J6ZSC9"/>